<dbReference type="AlphaFoldDB" id="A0A931CXB2"/>
<name>A0A931CXB2_9BACT</name>
<dbReference type="Proteomes" id="UP000706172">
    <property type="component" value="Unassembled WGS sequence"/>
</dbReference>
<evidence type="ECO:0000313" key="2">
    <source>
        <dbReference type="Proteomes" id="UP000706172"/>
    </source>
</evidence>
<evidence type="ECO:0000313" key="1">
    <source>
        <dbReference type="EMBL" id="MBG0780625.1"/>
    </source>
</evidence>
<protein>
    <submittedName>
        <fullName evidence="1">Uncharacterized protein</fullName>
    </submittedName>
</protein>
<organism evidence="1 2">
    <name type="scientific">Desulfotignum balticum</name>
    <dbReference type="NCBI Taxonomy" id="115781"/>
    <lineage>
        <taxon>Bacteria</taxon>
        <taxon>Pseudomonadati</taxon>
        <taxon>Thermodesulfobacteriota</taxon>
        <taxon>Desulfobacteria</taxon>
        <taxon>Desulfobacterales</taxon>
        <taxon>Desulfobacteraceae</taxon>
        <taxon>Desulfotignum</taxon>
    </lineage>
</organism>
<accession>A0A931CXB2</accession>
<comment type="caution">
    <text evidence="1">The sequence shown here is derived from an EMBL/GenBank/DDBJ whole genome shotgun (WGS) entry which is preliminary data.</text>
</comment>
<gene>
    <name evidence="1" type="ORF">H0S81_11950</name>
</gene>
<sequence length="84" mass="8962">DPDGDIVSAHMDTLDMSVRRSICLVLMGSSFTTGDPMTALHASVNGVVGPDNLSQMPGVLSQMIQAHTDFYRVYMDSMKAAGKA</sequence>
<feature type="non-terminal residue" evidence="1">
    <location>
        <position position="1"/>
    </location>
</feature>
<proteinExistence type="predicted"/>
<dbReference type="EMBL" id="JACCQK010000820">
    <property type="protein sequence ID" value="MBG0780625.1"/>
    <property type="molecule type" value="Genomic_DNA"/>
</dbReference>
<reference evidence="1" key="1">
    <citation type="submission" date="2020-07" db="EMBL/GenBank/DDBJ databases">
        <title>Severe corrosion of carbon steel in oil field produced water can be linked to methanogenic archaea containing a special type of NiFe hydrogenase.</title>
        <authorList>
            <person name="Lahme S."/>
            <person name="Mand J."/>
            <person name="Longwell J."/>
            <person name="Smith R."/>
            <person name="Enning D."/>
        </authorList>
    </citation>
    <scope>NUCLEOTIDE SEQUENCE</scope>
    <source>
        <strain evidence="1">MIC098Bin6</strain>
    </source>
</reference>